<dbReference type="Pfam" id="PF00473">
    <property type="entry name" value="CRF"/>
    <property type="match status" value="1"/>
</dbReference>
<gene>
    <name evidence="5" type="ORF">Fcan01_08482</name>
</gene>
<proteinExistence type="predicted"/>
<keyword evidence="3" id="KW-0372">Hormone</keyword>
<name>A0A226EJ14_FOLCA</name>
<evidence type="ECO:0000256" key="3">
    <source>
        <dbReference type="ARBA" id="ARBA00022702"/>
    </source>
</evidence>
<dbReference type="Proteomes" id="UP000198287">
    <property type="component" value="Unassembled WGS sequence"/>
</dbReference>
<keyword evidence="6" id="KW-1185">Reference proteome</keyword>
<evidence type="ECO:0000259" key="4">
    <source>
        <dbReference type="SMART" id="SM00039"/>
    </source>
</evidence>
<organism evidence="5 6">
    <name type="scientific">Folsomia candida</name>
    <name type="common">Springtail</name>
    <dbReference type="NCBI Taxonomy" id="158441"/>
    <lineage>
        <taxon>Eukaryota</taxon>
        <taxon>Metazoa</taxon>
        <taxon>Ecdysozoa</taxon>
        <taxon>Arthropoda</taxon>
        <taxon>Hexapoda</taxon>
        <taxon>Collembola</taxon>
        <taxon>Entomobryomorpha</taxon>
        <taxon>Isotomoidea</taxon>
        <taxon>Isotomidae</taxon>
        <taxon>Proisotominae</taxon>
        <taxon>Folsomia</taxon>
    </lineage>
</organism>
<keyword evidence="2" id="KW-0964">Secreted</keyword>
<evidence type="ECO:0000313" key="5">
    <source>
        <dbReference type="EMBL" id="OXA57622.1"/>
    </source>
</evidence>
<dbReference type="SMART" id="SM00039">
    <property type="entry name" value="CRF"/>
    <property type="match status" value="1"/>
</dbReference>
<dbReference type="GO" id="GO:0005179">
    <property type="term" value="F:hormone activity"/>
    <property type="evidence" value="ECO:0007669"/>
    <property type="project" value="UniProtKB-KW"/>
</dbReference>
<accession>A0A226EJ14</accession>
<dbReference type="OrthoDB" id="6418774at2759"/>
<evidence type="ECO:0000256" key="1">
    <source>
        <dbReference type="ARBA" id="ARBA00004613"/>
    </source>
</evidence>
<feature type="domain" description="Corticotropin-releasing factor" evidence="4">
    <location>
        <begin position="248"/>
        <end position="291"/>
    </location>
</feature>
<evidence type="ECO:0000256" key="2">
    <source>
        <dbReference type="ARBA" id="ARBA00022525"/>
    </source>
</evidence>
<comment type="caution">
    <text evidence="5">The sequence shown here is derived from an EMBL/GenBank/DDBJ whole genome shotgun (WGS) entry which is preliminary data.</text>
</comment>
<dbReference type="InterPro" id="IPR000187">
    <property type="entry name" value="CRF"/>
</dbReference>
<dbReference type="PROSITE" id="PS00511">
    <property type="entry name" value="CRF"/>
    <property type="match status" value="1"/>
</dbReference>
<evidence type="ECO:0000313" key="6">
    <source>
        <dbReference type="Proteomes" id="UP000198287"/>
    </source>
</evidence>
<sequence length="297" mass="32960">MTVALLHSSQVKLTNPLPNTLHYKIHKKQVVQQNSPVQKVIRTKQTHNQSLKADQNMASIGKSIGAASTHTKSQTIASQLVPSTAAGSSSLLDQNLPNQKSITSNNMNQRIWSLEKSGAFALFFLLISVSSPVSCFPLGGEAELTSIPQRQVPPISSSSSSASSSLVDVGSDGTSLRNVNYMAKPQSQLFHPSLFKSPPTAEEYGDEWPQQRFDRQQEFGVEANLDPANSPQQHQHLQKLQRMRRNSGGPSLSIVNPLDVLRQRLLLEIARRKMRQSQNQIMLNADLLQKIGRRRRR</sequence>
<reference evidence="5 6" key="1">
    <citation type="submission" date="2015-12" db="EMBL/GenBank/DDBJ databases">
        <title>The genome of Folsomia candida.</title>
        <authorList>
            <person name="Faddeeva A."/>
            <person name="Derks M.F."/>
            <person name="Anvar Y."/>
            <person name="Smit S."/>
            <person name="Van Straalen N."/>
            <person name="Roelofs D."/>
        </authorList>
    </citation>
    <scope>NUCLEOTIDE SEQUENCE [LARGE SCALE GENOMIC DNA]</scope>
    <source>
        <strain evidence="5 6">VU population</strain>
        <tissue evidence="5">Whole body</tissue>
    </source>
</reference>
<protein>
    <submittedName>
        <fullName evidence="5">Diuretic hormone</fullName>
    </submittedName>
</protein>
<comment type="subcellular location">
    <subcellularLocation>
        <location evidence="1">Secreted</location>
    </subcellularLocation>
</comment>
<dbReference type="EMBL" id="LNIX01000003">
    <property type="protein sequence ID" value="OXA57622.1"/>
    <property type="molecule type" value="Genomic_DNA"/>
</dbReference>
<dbReference type="AlphaFoldDB" id="A0A226EJ14"/>
<dbReference type="STRING" id="158441.A0A226EJ14"/>
<dbReference type="InterPro" id="IPR018446">
    <property type="entry name" value="Corticotropin-releasing_fac_CS"/>
</dbReference>
<dbReference type="GO" id="GO:0005576">
    <property type="term" value="C:extracellular region"/>
    <property type="evidence" value="ECO:0007669"/>
    <property type="project" value="UniProtKB-SubCell"/>
</dbReference>